<accession>A0ACB9GZY2</accession>
<evidence type="ECO:0000313" key="2">
    <source>
        <dbReference type="Proteomes" id="UP001055811"/>
    </source>
</evidence>
<reference evidence="1 2" key="2">
    <citation type="journal article" date="2022" name="Mol. Ecol. Resour.">
        <title>The genomes of chicory, endive, great burdock and yacon provide insights into Asteraceae paleo-polyploidization history and plant inulin production.</title>
        <authorList>
            <person name="Fan W."/>
            <person name="Wang S."/>
            <person name="Wang H."/>
            <person name="Wang A."/>
            <person name="Jiang F."/>
            <person name="Liu H."/>
            <person name="Zhao H."/>
            <person name="Xu D."/>
            <person name="Zhang Y."/>
        </authorList>
    </citation>
    <scope>NUCLEOTIDE SEQUENCE [LARGE SCALE GENOMIC DNA]</scope>
    <source>
        <strain evidence="2">cv. Punajuju</strain>
        <tissue evidence="1">Leaves</tissue>
    </source>
</reference>
<dbReference type="Proteomes" id="UP001055811">
    <property type="component" value="Linkage Group LG01"/>
</dbReference>
<name>A0ACB9GZY2_CICIN</name>
<gene>
    <name evidence="1" type="ORF">L2E82_01948</name>
</gene>
<sequence length="316" mass="35103">MEIANDANSISEAGKSFSVPVFLRKVFTKELGDDGGLNHKLLAIAVRAVLLESGFLEIDPVSNSLKGNNNDNSFDVLASFYYTLPAIITTGNIETVKIKFQKLGNYCKVYGSLVNGIVHSVLLDEDKLVPSLNVLWANCGQVIKPMGDTCLISSVQSEQEVFEFWRKTKDGLALPLLIDLCEKTGLELPPCFMQLPTELKLKILDSVSGVDIANVSCVCSELRYLASSDDLWKQKYVAEFGSYEGSGSERCFKKRFVEAWEGRKRNIKNEGSCLNRMRRNRFNPFGGDLGGDDYNEWLNIARLYLSGIGAPRATQE</sequence>
<keyword evidence="2" id="KW-1185">Reference proteome</keyword>
<organism evidence="1 2">
    <name type="scientific">Cichorium intybus</name>
    <name type="common">Chicory</name>
    <dbReference type="NCBI Taxonomy" id="13427"/>
    <lineage>
        <taxon>Eukaryota</taxon>
        <taxon>Viridiplantae</taxon>
        <taxon>Streptophyta</taxon>
        <taxon>Embryophyta</taxon>
        <taxon>Tracheophyta</taxon>
        <taxon>Spermatophyta</taxon>
        <taxon>Magnoliopsida</taxon>
        <taxon>eudicotyledons</taxon>
        <taxon>Gunneridae</taxon>
        <taxon>Pentapetalae</taxon>
        <taxon>asterids</taxon>
        <taxon>campanulids</taxon>
        <taxon>Asterales</taxon>
        <taxon>Asteraceae</taxon>
        <taxon>Cichorioideae</taxon>
        <taxon>Cichorieae</taxon>
        <taxon>Cichoriinae</taxon>
        <taxon>Cichorium</taxon>
    </lineage>
</organism>
<protein>
    <submittedName>
        <fullName evidence="1">Uncharacterized protein</fullName>
    </submittedName>
</protein>
<comment type="caution">
    <text evidence="1">The sequence shown here is derived from an EMBL/GenBank/DDBJ whole genome shotgun (WGS) entry which is preliminary data.</text>
</comment>
<dbReference type="EMBL" id="CM042009">
    <property type="protein sequence ID" value="KAI3789159.1"/>
    <property type="molecule type" value="Genomic_DNA"/>
</dbReference>
<proteinExistence type="predicted"/>
<evidence type="ECO:0000313" key="1">
    <source>
        <dbReference type="EMBL" id="KAI3789159.1"/>
    </source>
</evidence>
<reference evidence="2" key="1">
    <citation type="journal article" date="2022" name="Mol. Ecol. Resour.">
        <title>The genomes of chicory, endive, great burdock and yacon provide insights into Asteraceae palaeo-polyploidization history and plant inulin production.</title>
        <authorList>
            <person name="Fan W."/>
            <person name="Wang S."/>
            <person name="Wang H."/>
            <person name="Wang A."/>
            <person name="Jiang F."/>
            <person name="Liu H."/>
            <person name="Zhao H."/>
            <person name="Xu D."/>
            <person name="Zhang Y."/>
        </authorList>
    </citation>
    <scope>NUCLEOTIDE SEQUENCE [LARGE SCALE GENOMIC DNA]</scope>
    <source>
        <strain evidence="2">cv. Punajuju</strain>
    </source>
</reference>